<dbReference type="GO" id="GO:0008982">
    <property type="term" value="F:protein-N(PI)-phosphohistidine-sugar phosphotransferase activity"/>
    <property type="evidence" value="ECO:0007669"/>
    <property type="project" value="InterPro"/>
</dbReference>
<dbReference type="PANTHER" id="PTHR30009">
    <property type="entry name" value="CYTOCHROME C-TYPE SYNTHESIS PROTEIN AND PTS TRANSMEMBRANE COMPONENT"/>
    <property type="match status" value="1"/>
</dbReference>
<comment type="caution">
    <text evidence="6">Lacks conserved residue(s) required for the propagation of feature annotation.</text>
</comment>
<evidence type="ECO:0000256" key="6">
    <source>
        <dbReference type="PROSITE-ProRule" id="PRU00421"/>
    </source>
</evidence>
<evidence type="ECO:0000256" key="7">
    <source>
        <dbReference type="SAM" id="Phobius"/>
    </source>
</evidence>
<dbReference type="Gene3D" id="3.30.1360.60">
    <property type="entry name" value="Glucose permease domain IIB"/>
    <property type="match status" value="1"/>
</dbReference>
<dbReference type="InterPro" id="IPR001996">
    <property type="entry name" value="PTS_IIB_1"/>
</dbReference>
<keyword evidence="2" id="KW-0762">Sugar transport</keyword>
<dbReference type="GO" id="GO:0005886">
    <property type="term" value="C:plasma membrane"/>
    <property type="evidence" value="ECO:0007669"/>
    <property type="project" value="TreeGrafter"/>
</dbReference>
<dbReference type="GO" id="GO:0009401">
    <property type="term" value="P:phosphoenolpyruvate-dependent sugar phosphotransferase system"/>
    <property type="evidence" value="ECO:0007669"/>
    <property type="project" value="UniProtKB-KW"/>
</dbReference>
<name>A0A9D0YZ22_9FIRM</name>
<dbReference type="EMBL" id="DVFU01000039">
    <property type="protein sequence ID" value="HIQ64480.1"/>
    <property type="molecule type" value="Genomic_DNA"/>
</dbReference>
<dbReference type="GO" id="GO:0090563">
    <property type="term" value="F:protein-phosphocysteine-sugar phosphotransferase activity"/>
    <property type="evidence" value="ECO:0007669"/>
    <property type="project" value="TreeGrafter"/>
</dbReference>
<keyword evidence="7" id="KW-0472">Membrane</keyword>
<accession>A0A9D0YZ22</accession>
<evidence type="ECO:0000256" key="2">
    <source>
        <dbReference type="ARBA" id="ARBA00022597"/>
    </source>
</evidence>
<keyword evidence="5" id="KW-0418">Kinase</keyword>
<dbReference type="SUPFAM" id="SSF55604">
    <property type="entry name" value="Glucose permease domain IIB"/>
    <property type="match status" value="1"/>
</dbReference>
<keyword evidence="7" id="KW-0812">Transmembrane</keyword>
<dbReference type="PANTHER" id="PTHR30009:SF20">
    <property type="entry name" value="PTS SYSTEM GLUCOSE-SPECIFIC EIICB COMPONENT-RELATED"/>
    <property type="match status" value="1"/>
</dbReference>
<feature type="transmembrane region" description="Helical" evidence="7">
    <location>
        <begin position="6"/>
        <end position="23"/>
    </location>
</feature>
<keyword evidence="7" id="KW-1133">Transmembrane helix</keyword>
<keyword evidence="4" id="KW-0598">Phosphotransferase system</keyword>
<dbReference type="Pfam" id="PF00367">
    <property type="entry name" value="PTS_EIIB"/>
    <property type="match status" value="1"/>
</dbReference>
<feature type="domain" description="PTS EIIB type-1" evidence="8">
    <location>
        <begin position="28"/>
        <end position="104"/>
    </location>
</feature>
<dbReference type="InterPro" id="IPR050429">
    <property type="entry name" value="PTS_Glucose_EIICBA"/>
</dbReference>
<organism evidence="9 10">
    <name type="scientific">Candidatus Faecenecus gallistercoris</name>
    <dbReference type="NCBI Taxonomy" id="2840793"/>
    <lineage>
        <taxon>Bacteria</taxon>
        <taxon>Bacillati</taxon>
        <taxon>Bacillota</taxon>
        <taxon>Bacillota incertae sedis</taxon>
        <taxon>Candidatus Faecenecus</taxon>
    </lineage>
</organism>
<dbReference type="GO" id="GO:0016301">
    <property type="term" value="F:kinase activity"/>
    <property type="evidence" value="ECO:0007669"/>
    <property type="project" value="UniProtKB-KW"/>
</dbReference>
<evidence type="ECO:0000256" key="4">
    <source>
        <dbReference type="ARBA" id="ARBA00022683"/>
    </source>
</evidence>
<evidence type="ECO:0000256" key="3">
    <source>
        <dbReference type="ARBA" id="ARBA00022679"/>
    </source>
</evidence>
<evidence type="ECO:0000313" key="9">
    <source>
        <dbReference type="EMBL" id="HIQ64480.1"/>
    </source>
</evidence>
<gene>
    <name evidence="9" type="ORF">IAC85_01950</name>
</gene>
<dbReference type="AlphaFoldDB" id="A0A9D0YZ22"/>
<comment type="caution">
    <text evidence="9">The sequence shown here is derived from an EMBL/GenBank/DDBJ whole genome shotgun (WGS) entry which is preliminary data.</text>
</comment>
<protein>
    <submittedName>
        <fullName evidence="9">PTS transporter subunit EIIB</fullName>
    </submittedName>
</protein>
<keyword evidence="1" id="KW-0813">Transport</keyword>
<evidence type="ECO:0000259" key="8">
    <source>
        <dbReference type="PROSITE" id="PS51098"/>
    </source>
</evidence>
<evidence type="ECO:0000256" key="1">
    <source>
        <dbReference type="ARBA" id="ARBA00022448"/>
    </source>
</evidence>
<dbReference type="PROSITE" id="PS51098">
    <property type="entry name" value="PTS_EIIB_TYPE_1"/>
    <property type="match status" value="1"/>
</dbReference>
<dbReference type="InterPro" id="IPR036878">
    <property type="entry name" value="Glu_permease_IIB"/>
</dbReference>
<reference evidence="9" key="1">
    <citation type="submission" date="2020-10" db="EMBL/GenBank/DDBJ databases">
        <authorList>
            <person name="Gilroy R."/>
        </authorList>
    </citation>
    <scope>NUCLEOTIDE SEQUENCE</scope>
    <source>
        <strain evidence="9">CHK165-10780</strain>
    </source>
</reference>
<reference evidence="9" key="2">
    <citation type="journal article" date="2021" name="PeerJ">
        <title>Extensive microbial diversity within the chicken gut microbiome revealed by metagenomics and culture.</title>
        <authorList>
            <person name="Gilroy R."/>
            <person name="Ravi A."/>
            <person name="Getino M."/>
            <person name="Pursley I."/>
            <person name="Horton D.L."/>
            <person name="Alikhan N.F."/>
            <person name="Baker D."/>
            <person name="Gharbi K."/>
            <person name="Hall N."/>
            <person name="Watson M."/>
            <person name="Adriaenssens E.M."/>
            <person name="Foster-Nyarko E."/>
            <person name="Jarju S."/>
            <person name="Secka A."/>
            <person name="Antonio M."/>
            <person name="Oren A."/>
            <person name="Chaudhuri R.R."/>
            <person name="La Ragione R."/>
            <person name="Hildebrand F."/>
            <person name="Pallen M.J."/>
        </authorList>
    </citation>
    <scope>NUCLEOTIDE SEQUENCE</scope>
    <source>
        <strain evidence="9">CHK165-10780</strain>
    </source>
</reference>
<keyword evidence="3" id="KW-0808">Transferase</keyword>
<dbReference type="InterPro" id="IPR018113">
    <property type="entry name" value="PTrfase_EIIB_Cys"/>
</dbReference>
<dbReference type="Proteomes" id="UP000886725">
    <property type="component" value="Unassembled WGS sequence"/>
</dbReference>
<proteinExistence type="predicted"/>
<evidence type="ECO:0000256" key="5">
    <source>
        <dbReference type="ARBA" id="ARBA00022777"/>
    </source>
</evidence>
<sequence>MDWTYIIILVFFLIIVLAILKATKKDAHLEMNKLLEYLGGKENIIRTETNLSRFKVEVKDVSKVDKEAIQKLGAKGIVEIDNQLKIILGSESKQLKKYIDDLKS</sequence>
<evidence type="ECO:0000313" key="10">
    <source>
        <dbReference type="Proteomes" id="UP000886725"/>
    </source>
</evidence>